<evidence type="ECO:0000313" key="4">
    <source>
        <dbReference type="Proteomes" id="UP000027100"/>
    </source>
</evidence>
<feature type="transmembrane region" description="Helical" evidence="1">
    <location>
        <begin position="186"/>
        <end position="206"/>
    </location>
</feature>
<evidence type="ECO:0000256" key="1">
    <source>
        <dbReference type="SAM" id="Phobius"/>
    </source>
</evidence>
<evidence type="ECO:0000259" key="2">
    <source>
        <dbReference type="Pfam" id="PF14219"/>
    </source>
</evidence>
<feature type="transmembrane region" description="Helical" evidence="1">
    <location>
        <begin position="69"/>
        <end position="90"/>
    </location>
</feature>
<feature type="domain" description="DUF4328" evidence="2">
    <location>
        <begin position="68"/>
        <end position="213"/>
    </location>
</feature>
<dbReference type="PATRIC" id="fig|1280954.3.peg.2021"/>
<feature type="transmembrane region" description="Helical" evidence="1">
    <location>
        <begin position="102"/>
        <end position="121"/>
    </location>
</feature>
<reference evidence="3 4" key="1">
    <citation type="journal article" date="2014" name="Antonie Van Leeuwenhoek">
        <title>Hyphomonas beringensis sp. nov. and Hyphomonas chukchiensis sp. nov., isolated from surface seawater of the Bering Sea and Chukchi Sea.</title>
        <authorList>
            <person name="Li C."/>
            <person name="Lai Q."/>
            <person name="Li G."/>
            <person name="Dong C."/>
            <person name="Wang J."/>
            <person name="Liao Y."/>
            <person name="Shao Z."/>
        </authorList>
    </citation>
    <scope>NUCLEOTIDE SEQUENCE [LARGE SCALE GENOMIC DNA]</scope>
    <source>
        <strain evidence="3 4">PS728</strain>
    </source>
</reference>
<evidence type="ECO:0000313" key="3">
    <source>
        <dbReference type="EMBL" id="KCZ98534.1"/>
    </source>
</evidence>
<proteinExistence type="predicted"/>
<dbReference type="InterPro" id="IPR025565">
    <property type="entry name" value="DUF4328"/>
</dbReference>
<organism evidence="3 4">
    <name type="scientific">Hyphomonas polymorpha PS728</name>
    <dbReference type="NCBI Taxonomy" id="1280954"/>
    <lineage>
        <taxon>Bacteria</taxon>
        <taxon>Pseudomonadati</taxon>
        <taxon>Pseudomonadota</taxon>
        <taxon>Alphaproteobacteria</taxon>
        <taxon>Hyphomonadales</taxon>
        <taxon>Hyphomonadaceae</taxon>
        <taxon>Hyphomonas</taxon>
    </lineage>
</organism>
<gene>
    <name evidence="3" type="ORF">HPO_09985</name>
</gene>
<protein>
    <recommendedName>
        <fullName evidence="2">DUF4328 domain-containing protein</fullName>
    </recommendedName>
</protein>
<accession>A0A062VIY1</accession>
<comment type="caution">
    <text evidence="3">The sequence shown here is derived from an EMBL/GenBank/DDBJ whole genome shotgun (WGS) entry which is preliminary data.</text>
</comment>
<name>A0A062VIY1_9PROT</name>
<keyword evidence="4" id="KW-1185">Reference proteome</keyword>
<dbReference type="EMBL" id="ARYM01000010">
    <property type="protein sequence ID" value="KCZ98534.1"/>
    <property type="molecule type" value="Genomic_DNA"/>
</dbReference>
<keyword evidence="1" id="KW-0812">Transmembrane</keyword>
<keyword evidence="1" id="KW-0472">Membrane</keyword>
<keyword evidence="1" id="KW-1133">Transmembrane helix</keyword>
<dbReference type="eggNOG" id="ENOG5031S6U">
    <property type="taxonomic scope" value="Bacteria"/>
</dbReference>
<feature type="transmembrane region" description="Helical" evidence="1">
    <location>
        <begin position="26"/>
        <end position="49"/>
    </location>
</feature>
<dbReference type="RefSeq" id="WP_084324262.1">
    <property type="nucleotide sequence ID" value="NZ_ARYM01000010.1"/>
</dbReference>
<dbReference type="STRING" id="1280954.HPO_09985"/>
<dbReference type="AlphaFoldDB" id="A0A062VIY1"/>
<dbReference type="OrthoDB" id="4174975at2"/>
<dbReference type="Pfam" id="PF14219">
    <property type="entry name" value="DUF4328"/>
    <property type="match status" value="1"/>
</dbReference>
<sequence>MANVAGASGQIEMTRPLLGRFKPMRVALFVYMAGEAGLALASIVEYYVLNARGLDPYLDLGAMSSAFSIAVLGVSLAQIGGLIASVILVSMWTYRAMKNLHIVEAVAAAMSPGWAVGWYFIPIANLWKPFEGMLQIWRESHRLAGRPEKVAAYMGWWWATWVASNILANISLRLTGFTDPLPTYDVGILVGAVGSVLSVVCGFLLLRTAKEVTQVQAEMRSGGLADTFG</sequence>
<dbReference type="Proteomes" id="UP000027100">
    <property type="component" value="Unassembled WGS sequence"/>
</dbReference>